<keyword evidence="7" id="KW-0479">Metal-binding</keyword>
<evidence type="ECO:0000256" key="10">
    <source>
        <dbReference type="ARBA" id="ARBA00022989"/>
    </source>
</evidence>
<dbReference type="InterPro" id="IPR001505">
    <property type="entry name" value="Copper_CuA"/>
</dbReference>
<evidence type="ECO:0000256" key="8">
    <source>
        <dbReference type="ARBA" id="ARBA00022967"/>
    </source>
</evidence>
<dbReference type="GO" id="GO:0004129">
    <property type="term" value="F:cytochrome-c oxidase activity"/>
    <property type="evidence" value="ECO:0007669"/>
    <property type="project" value="UniProtKB-EC"/>
</dbReference>
<dbReference type="InterPro" id="IPR045187">
    <property type="entry name" value="CcO_II"/>
</dbReference>
<evidence type="ECO:0000256" key="3">
    <source>
        <dbReference type="ARBA" id="ARBA00012949"/>
    </source>
</evidence>
<evidence type="ECO:0000256" key="1">
    <source>
        <dbReference type="ARBA" id="ARBA00004141"/>
    </source>
</evidence>
<dbReference type="GO" id="GO:0042773">
    <property type="term" value="P:ATP synthesis coupled electron transport"/>
    <property type="evidence" value="ECO:0007669"/>
    <property type="project" value="TreeGrafter"/>
</dbReference>
<evidence type="ECO:0000256" key="6">
    <source>
        <dbReference type="ARBA" id="ARBA00022692"/>
    </source>
</evidence>
<dbReference type="PRINTS" id="PR01166">
    <property type="entry name" value="CYCOXIDASEII"/>
</dbReference>
<dbReference type="Proteomes" id="UP000293764">
    <property type="component" value="Unassembled WGS sequence"/>
</dbReference>
<evidence type="ECO:0000256" key="9">
    <source>
        <dbReference type="ARBA" id="ARBA00022982"/>
    </source>
</evidence>
<dbReference type="AlphaFoldDB" id="A0A4Q5MXG2"/>
<evidence type="ECO:0000256" key="15">
    <source>
        <dbReference type="ARBA" id="ARBA00047816"/>
    </source>
</evidence>
<evidence type="ECO:0000259" key="18">
    <source>
        <dbReference type="PROSITE" id="PS50857"/>
    </source>
</evidence>
<dbReference type="Pfam" id="PF00116">
    <property type="entry name" value="COX2"/>
    <property type="match status" value="1"/>
</dbReference>
<name>A0A4Q5MXG2_9MICO</name>
<dbReference type="PANTHER" id="PTHR22888:SF9">
    <property type="entry name" value="CYTOCHROME C OXIDASE SUBUNIT 2"/>
    <property type="match status" value="1"/>
</dbReference>
<comment type="caution">
    <text evidence="19">The sequence shown here is derived from an EMBL/GenBank/DDBJ whole genome shotgun (WGS) entry which is preliminary data.</text>
</comment>
<dbReference type="GO" id="GO:0016491">
    <property type="term" value="F:oxidoreductase activity"/>
    <property type="evidence" value="ECO:0007669"/>
    <property type="project" value="UniProtKB-KW"/>
</dbReference>
<dbReference type="CDD" id="cd13919">
    <property type="entry name" value="CuRO_HCO_II_like_5"/>
    <property type="match status" value="1"/>
</dbReference>
<evidence type="ECO:0000256" key="4">
    <source>
        <dbReference type="ARBA" id="ARBA00022448"/>
    </source>
</evidence>
<comment type="subcellular location">
    <subcellularLocation>
        <location evidence="1">Membrane</location>
        <topology evidence="1">Multi-pass membrane protein</topology>
    </subcellularLocation>
</comment>
<dbReference type="SUPFAM" id="SSF49503">
    <property type="entry name" value="Cupredoxins"/>
    <property type="match status" value="1"/>
</dbReference>
<comment type="catalytic activity">
    <reaction evidence="15">
        <text>4 Fe(II)-[cytochrome c] + O2 + 8 H(+)(in) = 4 Fe(III)-[cytochrome c] + 2 H2O + 4 H(+)(out)</text>
        <dbReference type="Rhea" id="RHEA:11436"/>
        <dbReference type="Rhea" id="RHEA-COMP:10350"/>
        <dbReference type="Rhea" id="RHEA-COMP:14399"/>
        <dbReference type="ChEBI" id="CHEBI:15377"/>
        <dbReference type="ChEBI" id="CHEBI:15378"/>
        <dbReference type="ChEBI" id="CHEBI:15379"/>
        <dbReference type="ChEBI" id="CHEBI:29033"/>
        <dbReference type="ChEBI" id="CHEBI:29034"/>
        <dbReference type="EC" id="7.1.1.9"/>
    </reaction>
</comment>
<dbReference type="PROSITE" id="PS50857">
    <property type="entry name" value="COX2_CUA"/>
    <property type="match status" value="1"/>
</dbReference>
<dbReference type="Gene3D" id="1.10.287.90">
    <property type="match status" value="1"/>
</dbReference>
<dbReference type="GO" id="GO:0005507">
    <property type="term" value="F:copper ion binding"/>
    <property type="evidence" value="ECO:0007669"/>
    <property type="project" value="InterPro"/>
</dbReference>
<dbReference type="InterPro" id="IPR008972">
    <property type="entry name" value="Cupredoxin"/>
</dbReference>
<dbReference type="Gene3D" id="2.60.40.420">
    <property type="entry name" value="Cupredoxins - blue copper proteins"/>
    <property type="match status" value="1"/>
</dbReference>
<dbReference type="NCBIfam" id="TIGR02866">
    <property type="entry name" value="CoxB"/>
    <property type="match status" value="1"/>
</dbReference>
<keyword evidence="4" id="KW-0813">Transport</keyword>
<keyword evidence="8" id="KW-1278">Translocase</keyword>
<evidence type="ECO:0000256" key="5">
    <source>
        <dbReference type="ARBA" id="ARBA00022660"/>
    </source>
</evidence>
<evidence type="ECO:0000256" key="14">
    <source>
        <dbReference type="ARBA" id="ARBA00031399"/>
    </source>
</evidence>
<evidence type="ECO:0000313" key="19">
    <source>
        <dbReference type="EMBL" id="RYV50306.1"/>
    </source>
</evidence>
<comment type="function">
    <text evidence="13">Subunits I and II form the functional core of the enzyme complex. Electrons originating in cytochrome c are transferred via heme a and Cu(A) to the binuclear center formed by heme a3 and Cu(B).</text>
</comment>
<evidence type="ECO:0000256" key="11">
    <source>
        <dbReference type="ARBA" id="ARBA00023008"/>
    </source>
</evidence>
<evidence type="ECO:0000256" key="12">
    <source>
        <dbReference type="ARBA" id="ARBA00023136"/>
    </source>
</evidence>
<dbReference type="PROSITE" id="PS00078">
    <property type="entry name" value="COX2"/>
    <property type="match status" value="1"/>
</dbReference>
<feature type="transmembrane region" description="Helical" evidence="17">
    <location>
        <begin position="132"/>
        <end position="149"/>
    </location>
</feature>
<dbReference type="InterPro" id="IPR014222">
    <property type="entry name" value="Cyt_c_oxidase_su2"/>
</dbReference>
<dbReference type="SUPFAM" id="SSF81464">
    <property type="entry name" value="Cytochrome c oxidase subunit II-like, transmembrane region"/>
    <property type="match status" value="1"/>
</dbReference>
<evidence type="ECO:0000256" key="13">
    <source>
        <dbReference type="ARBA" id="ARBA00024688"/>
    </source>
</evidence>
<dbReference type="GO" id="GO:0016020">
    <property type="term" value="C:membrane"/>
    <property type="evidence" value="ECO:0007669"/>
    <property type="project" value="UniProtKB-SubCell"/>
</dbReference>
<evidence type="ECO:0000256" key="2">
    <source>
        <dbReference type="ARBA" id="ARBA00007866"/>
    </source>
</evidence>
<dbReference type="PANTHER" id="PTHR22888">
    <property type="entry name" value="CYTOCHROME C OXIDASE, SUBUNIT II"/>
    <property type="match status" value="1"/>
</dbReference>
<keyword evidence="11" id="KW-0186">Copper</keyword>
<evidence type="ECO:0000313" key="20">
    <source>
        <dbReference type="Proteomes" id="UP000293764"/>
    </source>
</evidence>
<organism evidence="19 20">
    <name type="scientific">Pengzhenrongella frigida</name>
    <dbReference type="NCBI Taxonomy" id="1259133"/>
    <lineage>
        <taxon>Bacteria</taxon>
        <taxon>Bacillati</taxon>
        <taxon>Actinomycetota</taxon>
        <taxon>Actinomycetes</taxon>
        <taxon>Micrococcales</taxon>
        <taxon>Pengzhenrongella</taxon>
    </lineage>
</organism>
<evidence type="ECO:0000256" key="16">
    <source>
        <dbReference type="SAM" id="MobiDB-lite"/>
    </source>
</evidence>
<keyword evidence="9" id="KW-0249">Electron transport</keyword>
<feature type="domain" description="Cytochrome oxidase subunit II copper A binding" evidence="18">
    <location>
        <begin position="163"/>
        <end position="291"/>
    </location>
</feature>
<reference evidence="19 20" key="1">
    <citation type="submission" date="2019-01" db="EMBL/GenBank/DDBJ databases">
        <title>Novel species of Cellulomonas.</title>
        <authorList>
            <person name="Liu Q."/>
            <person name="Xin Y.-H."/>
        </authorList>
    </citation>
    <scope>NUCLEOTIDE SEQUENCE [LARGE SCALE GENOMIC DNA]</scope>
    <source>
        <strain evidence="19 20">HLT2-17</strain>
    </source>
</reference>
<keyword evidence="20" id="KW-1185">Reference proteome</keyword>
<proteinExistence type="inferred from homology"/>
<dbReference type="InterPro" id="IPR002429">
    <property type="entry name" value="CcO_II-like_C"/>
</dbReference>
<protein>
    <recommendedName>
        <fullName evidence="3">cytochrome-c oxidase</fullName>
        <ecNumber evidence="3">7.1.1.9</ecNumber>
    </recommendedName>
    <alternativeName>
        <fullName evidence="14">Cytochrome aa3 subunit 2</fullName>
    </alternativeName>
</protein>
<feature type="region of interest" description="Disordered" evidence="16">
    <location>
        <begin position="1"/>
        <end position="37"/>
    </location>
</feature>
<feature type="compositionally biased region" description="Basic and acidic residues" evidence="16">
    <location>
        <begin position="20"/>
        <end position="34"/>
    </location>
</feature>
<keyword evidence="5" id="KW-0679">Respiratory chain</keyword>
<evidence type="ECO:0000256" key="7">
    <source>
        <dbReference type="ARBA" id="ARBA00022723"/>
    </source>
</evidence>
<comment type="similarity">
    <text evidence="2">Belongs to the cytochrome c oxidase subunit 2 family.</text>
</comment>
<dbReference type="EC" id="7.1.1.9" evidence="3"/>
<evidence type="ECO:0000256" key="17">
    <source>
        <dbReference type="SAM" id="Phobius"/>
    </source>
</evidence>
<dbReference type="InterPro" id="IPR036257">
    <property type="entry name" value="Cyt_c_oxidase_su2_TM_sf"/>
</dbReference>
<sequence>MRETRTKVPHQRCSDPAAADGRDARGRTLHSDSTRRHRRPALRVAAVAALVAIVLTGCSAEAQRGFLPGFTDGEVTNQTARITSLWVGSWEAALAVGVLTWGLMLWAIVVYRKRKNDDTLPVQLRYHVPLEIMYVILPILMIGVLYFYTARDMSAITDTTTHEPDLTVQVIGKQWSWDFNYVDEDVYETGVQAEDVGASGSLDLLPTLYLPVDQRVEFVLDSRDVIHSFWVPAFLYKLDVIPNRTNTFQIVPTREGVYTGKCAELCGEEHSSMLFNVAVVSQAEYDKQMEALRDKGQTGQLGIEFSRLQDARTSLGPQEMDN</sequence>
<feature type="transmembrane region" description="Helical" evidence="17">
    <location>
        <begin position="92"/>
        <end position="111"/>
    </location>
</feature>
<gene>
    <name evidence="19" type="primary">coxB</name>
    <name evidence="19" type="ORF">EUA98_14400</name>
</gene>
<accession>A0A4Q5MXG2</accession>
<keyword evidence="19" id="KW-0560">Oxidoreductase</keyword>
<keyword evidence="6 17" id="KW-0812">Transmembrane</keyword>
<feature type="transmembrane region" description="Helical" evidence="17">
    <location>
        <begin position="41"/>
        <end position="62"/>
    </location>
</feature>
<keyword evidence="12 17" id="KW-0472">Membrane</keyword>
<keyword evidence="10 17" id="KW-1133">Transmembrane helix</keyword>
<dbReference type="EMBL" id="SDWW01000037">
    <property type="protein sequence ID" value="RYV50306.1"/>
    <property type="molecule type" value="Genomic_DNA"/>
</dbReference>
<dbReference type="OrthoDB" id="9781261at2"/>